<dbReference type="SUPFAM" id="SSF47413">
    <property type="entry name" value="lambda repressor-like DNA-binding domains"/>
    <property type="match status" value="1"/>
</dbReference>
<gene>
    <name evidence="2" type="ORF">GGD53_002909</name>
</gene>
<evidence type="ECO:0000313" key="2">
    <source>
        <dbReference type="EMBL" id="MBB4192749.1"/>
    </source>
</evidence>
<dbReference type="AlphaFoldDB" id="A0A7W6MHC7"/>
<reference evidence="2 3" key="1">
    <citation type="submission" date="2020-08" db="EMBL/GenBank/DDBJ databases">
        <title>Genomic Encyclopedia of Type Strains, Phase IV (KMG-V): Genome sequencing to study the core and pangenomes of soil and plant-associated prokaryotes.</title>
        <authorList>
            <person name="Whitman W."/>
        </authorList>
    </citation>
    <scope>NUCLEOTIDE SEQUENCE [LARGE SCALE GENOMIC DNA]</scope>
    <source>
        <strain evidence="2 3">SEMIA 4074</strain>
    </source>
</reference>
<dbReference type="Gene3D" id="1.10.260.40">
    <property type="entry name" value="lambda repressor-like DNA-binding domains"/>
    <property type="match status" value="1"/>
</dbReference>
<dbReference type="InterPro" id="IPR036286">
    <property type="entry name" value="LexA/Signal_pep-like_sf"/>
</dbReference>
<keyword evidence="3" id="KW-1185">Reference proteome</keyword>
<evidence type="ECO:0000259" key="1">
    <source>
        <dbReference type="PROSITE" id="PS50943"/>
    </source>
</evidence>
<dbReference type="EMBL" id="JACIFV010000009">
    <property type="protein sequence ID" value="MBB4192749.1"/>
    <property type="molecule type" value="Genomic_DNA"/>
</dbReference>
<dbReference type="InterPro" id="IPR010982">
    <property type="entry name" value="Lambda_DNA-bd_dom_sf"/>
</dbReference>
<dbReference type="Pfam" id="PF01381">
    <property type="entry name" value="HTH_3"/>
    <property type="match status" value="1"/>
</dbReference>
<accession>A0A7W6MHC7</accession>
<dbReference type="CDD" id="cd00093">
    <property type="entry name" value="HTH_XRE"/>
    <property type="match status" value="1"/>
</dbReference>
<dbReference type="RefSeq" id="WP_184456988.1">
    <property type="nucleotide sequence ID" value="NZ_JACIFV010000009.1"/>
</dbReference>
<evidence type="ECO:0000313" key="3">
    <source>
        <dbReference type="Proteomes" id="UP000524492"/>
    </source>
</evidence>
<dbReference type="InterPro" id="IPR001387">
    <property type="entry name" value="Cro/C1-type_HTH"/>
</dbReference>
<protein>
    <submittedName>
        <fullName evidence="2">Transcriptional regulator with XRE-family HTH domain</fullName>
    </submittedName>
</protein>
<name>A0A7W6MHC7_9HYPH</name>
<proteinExistence type="predicted"/>
<dbReference type="GO" id="GO:0003677">
    <property type="term" value="F:DNA binding"/>
    <property type="evidence" value="ECO:0007669"/>
    <property type="project" value="InterPro"/>
</dbReference>
<organism evidence="2 3">
    <name type="scientific">Rhizobium aethiopicum</name>
    <dbReference type="NCBI Taxonomy" id="1138170"/>
    <lineage>
        <taxon>Bacteria</taxon>
        <taxon>Pseudomonadati</taxon>
        <taxon>Pseudomonadota</taxon>
        <taxon>Alphaproteobacteria</taxon>
        <taxon>Hyphomicrobiales</taxon>
        <taxon>Rhizobiaceae</taxon>
        <taxon>Rhizobium/Agrobacterium group</taxon>
        <taxon>Rhizobium</taxon>
    </lineage>
</organism>
<sequence length="193" mass="21225">MIIEKQGGDSDREVAERHGWLQQTYNRWKNGGTPRPDMYASLAEFLGVTHDELEALVIEARQAAASPVPRTGVFNTAKTYGRVSDRKDGKYAFEAFNNGRKRIPEGRYWIDIDTKVMEPALPVGTRAWVDPGVWPKPGHEVLVHAKGGSAWLGRLQSLGNGTASLTRDAGQPVNVRDVEAVHAIVLSERIPAG</sequence>
<feature type="domain" description="HTH cro/C1-type" evidence="1">
    <location>
        <begin position="12"/>
        <end position="53"/>
    </location>
</feature>
<dbReference type="PROSITE" id="PS50943">
    <property type="entry name" value="HTH_CROC1"/>
    <property type="match status" value="1"/>
</dbReference>
<dbReference type="SUPFAM" id="SSF51306">
    <property type="entry name" value="LexA/Signal peptidase"/>
    <property type="match status" value="1"/>
</dbReference>
<dbReference type="Proteomes" id="UP000524492">
    <property type="component" value="Unassembled WGS sequence"/>
</dbReference>
<comment type="caution">
    <text evidence="2">The sequence shown here is derived from an EMBL/GenBank/DDBJ whole genome shotgun (WGS) entry which is preliminary data.</text>
</comment>